<comment type="caution">
    <text evidence="3">The sequence shown here is derived from an EMBL/GenBank/DDBJ whole genome shotgun (WGS) entry which is preliminary data.</text>
</comment>
<feature type="non-terminal residue" evidence="3">
    <location>
        <position position="496"/>
    </location>
</feature>
<keyword evidence="2" id="KW-0472">Membrane</keyword>
<protein>
    <submittedName>
        <fullName evidence="3">Uncharacterized protein</fullName>
    </submittedName>
</protein>
<keyword evidence="4" id="KW-1185">Reference proteome</keyword>
<dbReference type="Proteomes" id="UP000786811">
    <property type="component" value="Unassembled WGS sequence"/>
</dbReference>
<keyword evidence="2" id="KW-0812">Transmembrane</keyword>
<gene>
    <name evidence="3" type="ORF">HICCMSTLAB_LOCUS4970</name>
</gene>
<evidence type="ECO:0000256" key="1">
    <source>
        <dbReference type="SAM" id="MobiDB-lite"/>
    </source>
</evidence>
<accession>A0A8J2HCP3</accession>
<feature type="region of interest" description="Disordered" evidence="1">
    <location>
        <begin position="74"/>
        <end position="114"/>
    </location>
</feature>
<proteinExistence type="predicted"/>
<feature type="region of interest" description="Disordered" evidence="1">
    <location>
        <begin position="190"/>
        <end position="212"/>
    </location>
</feature>
<evidence type="ECO:0000313" key="4">
    <source>
        <dbReference type="Proteomes" id="UP000786811"/>
    </source>
</evidence>
<dbReference type="AlphaFoldDB" id="A0A8J2HCP3"/>
<feature type="compositionally biased region" description="Acidic residues" evidence="1">
    <location>
        <begin position="486"/>
        <end position="496"/>
    </location>
</feature>
<name>A0A8J2HCP3_COTCN</name>
<organism evidence="3 4">
    <name type="scientific">Cotesia congregata</name>
    <name type="common">Parasitoid wasp</name>
    <name type="synonym">Apanteles congregatus</name>
    <dbReference type="NCBI Taxonomy" id="51543"/>
    <lineage>
        <taxon>Eukaryota</taxon>
        <taxon>Metazoa</taxon>
        <taxon>Ecdysozoa</taxon>
        <taxon>Arthropoda</taxon>
        <taxon>Hexapoda</taxon>
        <taxon>Insecta</taxon>
        <taxon>Pterygota</taxon>
        <taxon>Neoptera</taxon>
        <taxon>Endopterygota</taxon>
        <taxon>Hymenoptera</taxon>
        <taxon>Apocrita</taxon>
        <taxon>Ichneumonoidea</taxon>
        <taxon>Braconidae</taxon>
        <taxon>Microgastrinae</taxon>
        <taxon>Cotesia</taxon>
    </lineage>
</organism>
<sequence length="496" mass="56034">NIKINKGLASNQDEESNIQLETKLKDLLDIDEEDDNSDDYVYEDKLYNNAFDQEFAEAALDYIENSETEKSNVIEETKPFQHFNPVEKNSTGKKAKKSDKRAQVVNQSDSKLIDKDGNRKRENVVFKRIKDTFYNHKLIISLPVGASILGGTCLFSCICTLILRRKIANCCACCVSRCCRKKKKDSCEDLERGKTSKVKPKRAKRSRAAKPVRAATPVIPATPVTSVASQPSWPRAKSLSEDYVDAAVQHVTVVEPLIPPRETIVETPPTGCGCCKKKHINLSELEYIASHLNNVECNRLIAALHYTSYDLPSDISAAERLVSGDFTCLEHLIHWNSSPGEGKGKTHSTLAHRLQQINRSDLADWLGNTVFSQQTKDLFRSMNKPLGEDEQEQTQTQQTDDFSGSISESRDRNIWTIIDTILISVLSVLLIGLLVLIIAHAIDKFRKFRREKKEIIFDGQKKKVDYKNEYYEEEEGVELLNQQATDSDDDDNTTID</sequence>
<keyword evidence="2" id="KW-1133">Transmembrane helix</keyword>
<reference evidence="3" key="1">
    <citation type="submission" date="2021-04" db="EMBL/GenBank/DDBJ databases">
        <authorList>
            <person name="Chebbi M.A.C M."/>
        </authorList>
    </citation>
    <scope>NUCLEOTIDE SEQUENCE</scope>
</reference>
<feature type="region of interest" description="Disordered" evidence="1">
    <location>
        <begin position="477"/>
        <end position="496"/>
    </location>
</feature>
<dbReference type="EMBL" id="CAJNRD030001119">
    <property type="protein sequence ID" value="CAG5088756.1"/>
    <property type="molecule type" value="Genomic_DNA"/>
</dbReference>
<evidence type="ECO:0000256" key="2">
    <source>
        <dbReference type="SAM" id="Phobius"/>
    </source>
</evidence>
<feature type="transmembrane region" description="Helical" evidence="2">
    <location>
        <begin position="414"/>
        <end position="442"/>
    </location>
</feature>
<feature type="region of interest" description="Disordered" evidence="1">
    <location>
        <begin position="387"/>
        <end position="406"/>
    </location>
</feature>
<feature type="compositionally biased region" description="Basic residues" evidence="1">
    <location>
        <begin position="195"/>
        <end position="210"/>
    </location>
</feature>
<evidence type="ECO:0000313" key="3">
    <source>
        <dbReference type="EMBL" id="CAG5088756.1"/>
    </source>
</evidence>
<dbReference type="OrthoDB" id="6066069at2759"/>